<reference evidence="2" key="1">
    <citation type="journal article" date="2019" name="Int. J. Syst. Evol. Microbiol.">
        <title>The Global Catalogue of Microorganisms (GCM) 10K type strain sequencing project: providing services to taxonomists for standard genome sequencing and annotation.</title>
        <authorList>
            <consortium name="The Broad Institute Genomics Platform"/>
            <consortium name="The Broad Institute Genome Sequencing Center for Infectious Disease"/>
            <person name="Wu L."/>
            <person name="Ma J."/>
        </authorList>
    </citation>
    <scope>NUCLEOTIDE SEQUENCE [LARGE SCALE GENOMIC DNA]</scope>
    <source>
        <strain evidence="2">CGMCC 1.16060</strain>
    </source>
</reference>
<sequence>MAIEMVNWLEIPTIEMERARKFYETIFDFKMVDIEINDEIYPCFPNRNGEGFSGASKSHTQQKKIKV</sequence>
<dbReference type="InterPro" id="IPR029068">
    <property type="entry name" value="Glyas_Bleomycin-R_OHBP_Dase"/>
</dbReference>
<gene>
    <name evidence="1" type="ORF">GCM10011518_35790</name>
</gene>
<protein>
    <submittedName>
        <fullName evidence="1">Uncharacterized protein</fullName>
    </submittedName>
</protein>
<evidence type="ECO:0000313" key="2">
    <source>
        <dbReference type="Proteomes" id="UP000655016"/>
    </source>
</evidence>
<dbReference type="EMBL" id="BMKP01000009">
    <property type="protein sequence ID" value="GGF23336.1"/>
    <property type="molecule type" value="Genomic_DNA"/>
</dbReference>
<dbReference type="Proteomes" id="UP000655016">
    <property type="component" value="Unassembled WGS sequence"/>
</dbReference>
<name>A0ABQ1UR79_9FLAO</name>
<keyword evidence="2" id="KW-1185">Reference proteome</keyword>
<comment type="caution">
    <text evidence="1">The sequence shown here is derived from an EMBL/GenBank/DDBJ whole genome shotgun (WGS) entry which is preliminary data.</text>
</comment>
<organism evidence="1 2">
    <name type="scientific">Flavobacterium limi</name>
    <dbReference type="NCBI Taxonomy" id="2045105"/>
    <lineage>
        <taxon>Bacteria</taxon>
        <taxon>Pseudomonadati</taxon>
        <taxon>Bacteroidota</taxon>
        <taxon>Flavobacteriia</taxon>
        <taxon>Flavobacteriales</taxon>
        <taxon>Flavobacteriaceae</taxon>
        <taxon>Flavobacterium</taxon>
    </lineage>
</organism>
<dbReference type="RefSeq" id="WP_163395807.1">
    <property type="nucleotide sequence ID" value="NZ_BMKP01000009.1"/>
</dbReference>
<accession>A0ABQ1UR79</accession>
<dbReference type="SUPFAM" id="SSF54593">
    <property type="entry name" value="Glyoxalase/Bleomycin resistance protein/Dihydroxybiphenyl dioxygenase"/>
    <property type="match status" value="1"/>
</dbReference>
<proteinExistence type="predicted"/>
<evidence type="ECO:0000313" key="1">
    <source>
        <dbReference type="EMBL" id="GGF23336.1"/>
    </source>
</evidence>